<dbReference type="Gene3D" id="3.90.1170.50">
    <property type="entry name" value="Aldehyde oxidase/xanthine dehydrogenase, a/b hammerhead"/>
    <property type="match status" value="1"/>
</dbReference>
<dbReference type="Pfam" id="PF01315">
    <property type="entry name" value="Ald_Xan_dh_C"/>
    <property type="match status" value="1"/>
</dbReference>
<dbReference type="InterPro" id="IPR016208">
    <property type="entry name" value="Ald_Oxase/xanthine_DH-like"/>
</dbReference>
<dbReference type="PANTHER" id="PTHR11908:SF132">
    <property type="entry name" value="ALDEHYDE OXIDASE 1-RELATED"/>
    <property type="match status" value="1"/>
</dbReference>
<reference evidence="4 5" key="1">
    <citation type="submission" date="2020-04" db="EMBL/GenBank/DDBJ databases">
        <authorList>
            <person name="Klaysubun C."/>
            <person name="Duangmal K."/>
            <person name="Lipun K."/>
        </authorList>
    </citation>
    <scope>NUCLEOTIDE SEQUENCE [LARGE SCALE GENOMIC DNA]</scope>
    <source>
        <strain evidence="4 5">K10HN5</strain>
    </source>
</reference>
<dbReference type="SUPFAM" id="SSF56003">
    <property type="entry name" value="Molybdenum cofactor-binding domain"/>
    <property type="match status" value="1"/>
</dbReference>
<comment type="caution">
    <text evidence="4">The sequence shown here is derived from an EMBL/GenBank/DDBJ whole genome shotgun (WGS) entry which is preliminary data.</text>
</comment>
<dbReference type="InterPro" id="IPR008274">
    <property type="entry name" value="AldOxase/xan_DH_MoCoBD1"/>
</dbReference>
<dbReference type="RefSeq" id="WP_169383129.1">
    <property type="nucleotide sequence ID" value="NZ_JAAXLA010000039.1"/>
</dbReference>
<feature type="domain" description="Aldehyde oxidase/xanthine dehydrogenase a/b hammerhead" evidence="3">
    <location>
        <begin position="28"/>
        <end position="138"/>
    </location>
</feature>
<dbReference type="InterPro" id="IPR036856">
    <property type="entry name" value="Ald_Oxase/Xan_DH_a/b_sf"/>
</dbReference>
<protein>
    <submittedName>
        <fullName evidence="4">Xanthine dehydrogenase family protein</fullName>
    </submittedName>
</protein>
<keyword evidence="2" id="KW-0560">Oxidoreductase</keyword>
<keyword evidence="5" id="KW-1185">Reference proteome</keyword>
<dbReference type="Gene3D" id="3.30.365.10">
    <property type="entry name" value="Aldehyde oxidase/xanthine dehydrogenase, molybdopterin binding domain"/>
    <property type="match status" value="4"/>
</dbReference>
<organism evidence="4 5">
    <name type="scientific">Pseudonocardia acidicola</name>
    <dbReference type="NCBI Taxonomy" id="2724939"/>
    <lineage>
        <taxon>Bacteria</taxon>
        <taxon>Bacillati</taxon>
        <taxon>Actinomycetota</taxon>
        <taxon>Actinomycetes</taxon>
        <taxon>Pseudonocardiales</taxon>
        <taxon>Pseudonocardiaceae</taxon>
        <taxon>Pseudonocardia</taxon>
    </lineage>
</organism>
<dbReference type="InterPro" id="IPR046867">
    <property type="entry name" value="AldOxase/xan_DH_MoCoBD2"/>
</dbReference>
<dbReference type="Pfam" id="PF20256">
    <property type="entry name" value="MoCoBD_2"/>
    <property type="match status" value="1"/>
</dbReference>
<dbReference type="PANTHER" id="PTHR11908">
    <property type="entry name" value="XANTHINE DEHYDROGENASE"/>
    <property type="match status" value="1"/>
</dbReference>
<evidence type="ECO:0000259" key="3">
    <source>
        <dbReference type="SMART" id="SM01008"/>
    </source>
</evidence>
<evidence type="ECO:0000256" key="2">
    <source>
        <dbReference type="ARBA" id="ARBA00023002"/>
    </source>
</evidence>
<dbReference type="InterPro" id="IPR037165">
    <property type="entry name" value="AldOxase/xan_DH_Mopterin-bd_sf"/>
</dbReference>
<evidence type="ECO:0000256" key="1">
    <source>
        <dbReference type="ARBA" id="ARBA00022505"/>
    </source>
</evidence>
<evidence type="ECO:0000313" key="4">
    <source>
        <dbReference type="EMBL" id="NMH99645.1"/>
    </source>
</evidence>
<name>A0ABX1SEW3_9PSEU</name>
<dbReference type="InterPro" id="IPR000674">
    <property type="entry name" value="Ald_Oxase/Xan_DH_a/b"/>
</dbReference>
<gene>
    <name evidence="4" type="ORF">HF526_20340</name>
</gene>
<dbReference type="Proteomes" id="UP000820669">
    <property type="component" value="Unassembled WGS sequence"/>
</dbReference>
<sequence>MTAVENEKPQYKYIGTDRKRVEDPRLLVGRGGYIADLKMQGLLHAAILRSPVPHAKIVSIDTSEALKIPGVVAVITGEDVKAHMNPCMNFGPPTISQYPIAVDKVRYVGEAVAAVVADSRYIAEDGVEALVVEFEDLPAVTDPKKALEPDAALLHDEHGSNLGYERTFEFGDVAKALGDADLVVEDTLHWGRSAGMPMETSGAIARPGLNGVLEVFCNSLNFSYLQFLVAGALRIPSNKLTMQPVPAGGSFGSKFTAHKVPTLAAFLALRTQRPVSYVEDRLDHLMNSDHHASDRYYEAKMGFTAEGIITGLDIDVVDDYGAYLQFGVGTHGNAFSQAVGPYKFRDLKYRLRAALTNKCQQGAYRGFGSEVHNWVLERLIDKAAAQLGLLPEEIRRRNFILPEQFPYKIPGGNVYDSGNYPAVLDKALSMIDLEHWRAEQKRLREEEGRYIGIGLATTQERSVFSSTEFWFWFDEPAFPITSSPESATITIDPTGAFQLLLHCQAMWGNSPETVSTTIVAEEFGVEPETVNVSYADTARALPGTGPGGSRFTVMVAGAVRGAARKLKKKLIDIAAHTLEVAAEDLELVDARVQVKGAPEKSLGLPELAASAYFFALSLPPGMQSGLEESYTYDHPYTTLPSADRTDLGVFYPIMGHACHIAVMEVDPDTGQTTFLDYVAVHDAGTVVNPKSLGGHVTGGAAQGLGSTLYEELAYDADGQFKSSTFMDYLVPTANEVPPFRIGHVETPSPYTEYGIKGGGEGGRMVTPSVVSACIDDALREYGMRVRELPVKPSEIVETVQAAIAAAEK</sequence>
<evidence type="ECO:0000313" key="5">
    <source>
        <dbReference type="Proteomes" id="UP000820669"/>
    </source>
</evidence>
<dbReference type="SUPFAM" id="SSF54665">
    <property type="entry name" value="CO dehydrogenase molybdoprotein N-domain-like"/>
    <property type="match status" value="1"/>
</dbReference>
<dbReference type="SMART" id="SM01008">
    <property type="entry name" value="Ald_Xan_dh_C"/>
    <property type="match status" value="1"/>
</dbReference>
<proteinExistence type="predicted"/>
<dbReference type="EMBL" id="JAAXLA010000039">
    <property type="protein sequence ID" value="NMH99645.1"/>
    <property type="molecule type" value="Genomic_DNA"/>
</dbReference>
<dbReference type="Pfam" id="PF02738">
    <property type="entry name" value="MoCoBD_1"/>
    <property type="match status" value="1"/>
</dbReference>
<accession>A0ABX1SEW3</accession>
<keyword evidence="1" id="KW-0500">Molybdenum</keyword>